<gene>
    <name evidence="1" type="ORF">SDC9_53582</name>
</gene>
<comment type="caution">
    <text evidence="1">The sequence shown here is derived from an EMBL/GenBank/DDBJ whole genome shotgun (WGS) entry which is preliminary data.</text>
</comment>
<evidence type="ECO:0000313" key="1">
    <source>
        <dbReference type="EMBL" id="MPM07276.1"/>
    </source>
</evidence>
<accession>A0A644WTM4</accession>
<sequence length="188" mass="20400">MPGIGGGEQPPGSKTVSFCLEVQLFFPFRGKDEPIGGLRLERKGTDLGPNLDRIPIDSILNGGYTPNRRFEICCVENLGIGPVGFLQFALTFERNLHIDKLLTQQWENRIGAVIYALDGVIGLGIGNQKVQLSALSLVVLVGKVHPAVTAFPPGSFTLHLGRRYIDIACLAGGDNHFIGSMTFQRLLV</sequence>
<dbReference type="EMBL" id="VSSQ01001318">
    <property type="protein sequence ID" value="MPM07276.1"/>
    <property type="molecule type" value="Genomic_DNA"/>
</dbReference>
<reference evidence="1" key="1">
    <citation type="submission" date="2019-08" db="EMBL/GenBank/DDBJ databases">
        <authorList>
            <person name="Kucharzyk K."/>
            <person name="Murdoch R.W."/>
            <person name="Higgins S."/>
            <person name="Loffler F."/>
        </authorList>
    </citation>
    <scope>NUCLEOTIDE SEQUENCE</scope>
</reference>
<proteinExistence type="predicted"/>
<dbReference type="AlphaFoldDB" id="A0A644WTM4"/>
<organism evidence="1">
    <name type="scientific">bioreactor metagenome</name>
    <dbReference type="NCBI Taxonomy" id="1076179"/>
    <lineage>
        <taxon>unclassified sequences</taxon>
        <taxon>metagenomes</taxon>
        <taxon>ecological metagenomes</taxon>
    </lineage>
</organism>
<protein>
    <submittedName>
        <fullName evidence="1">Uncharacterized protein</fullName>
    </submittedName>
</protein>
<name>A0A644WTM4_9ZZZZ</name>